<feature type="compositionally biased region" description="Polar residues" evidence="1">
    <location>
        <begin position="626"/>
        <end position="638"/>
    </location>
</feature>
<feature type="domain" description="Arrestin C-terminal-like" evidence="2">
    <location>
        <begin position="226"/>
        <end position="377"/>
    </location>
</feature>
<gene>
    <name evidence="3" type="ordered locus">Ecym_3558</name>
</gene>
<dbReference type="RefSeq" id="XP_003645846.1">
    <property type="nucleotide sequence ID" value="XM_003645798.1"/>
</dbReference>
<accession>G8JQP5</accession>
<dbReference type="HOGENOM" id="CLU_018982_1_0_1"/>
<dbReference type="PANTHER" id="PTHR11188:SF17">
    <property type="entry name" value="FI21816P1"/>
    <property type="match status" value="1"/>
</dbReference>
<evidence type="ECO:0000256" key="1">
    <source>
        <dbReference type="SAM" id="MobiDB-lite"/>
    </source>
</evidence>
<dbReference type="EMBL" id="CP002499">
    <property type="protein sequence ID" value="AET39029.1"/>
    <property type="molecule type" value="Genomic_DNA"/>
</dbReference>
<dbReference type="eggNOG" id="KOG3780">
    <property type="taxonomic scope" value="Eukaryota"/>
</dbReference>
<feature type="compositionally biased region" description="Polar residues" evidence="1">
    <location>
        <begin position="494"/>
        <end position="516"/>
    </location>
</feature>
<proteinExistence type="predicted"/>
<feature type="compositionally biased region" description="Low complexity" evidence="1">
    <location>
        <begin position="615"/>
        <end position="625"/>
    </location>
</feature>
<name>G8JQP5_ERECY</name>
<dbReference type="Proteomes" id="UP000006790">
    <property type="component" value="Chromosome 3"/>
</dbReference>
<dbReference type="InterPro" id="IPR050357">
    <property type="entry name" value="Arrestin_domain-protein"/>
</dbReference>
<dbReference type="SUPFAM" id="SSF81296">
    <property type="entry name" value="E set domains"/>
    <property type="match status" value="1"/>
</dbReference>
<organism evidence="3 4">
    <name type="scientific">Eremothecium cymbalariae (strain CBS 270.75 / DBVPG 7215 / KCTC 17166 / NRRL Y-17582)</name>
    <name type="common">Yeast</name>
    <dbReference type="NCBI Taxonomy" id="931890"/>
    <lineage>
        <taxon>Eukaryota</taxon>
        <taxon>Fungi</taxon>
        <taxon>Dikarya</taxon>
        <taxon>Ascomycota</taxon>
        <taxon>Saccharomycotina</taxon>
        <taxon>Saccharomycetes</taxon>
        <taxon>Saccharomycetales</taxon>
        <taxon>Saccharomycetaceae</taxon>
        <taxon>Eremothecium</taxon>
    </lineage>
</organism>
<feature type="region of interest" description="Disordered" evidence="1">
    <location>
        <begin position="489"/>
        <end position="516"/>
    </location>
</feature>
<evidence type="ECO:0000313" key="4">
    <source>
        <dbReference type="Proteomes" id="UP000006790"/>
    </source>
</evidence>
<protein>
    <recommendedName>
        <fullName evidence="2">Arrestin C-terminal-like domain-containing protein</fullName>
    </recommendedName>
</protein>
<feature type="region of interest" description="Disordered" evidence="1">
    <location>
        <begin position="615"/>
        <end position="638"/>
    </location>
</feature>
<dbReference type="Gene3D" id="2.60.40.640">
    <property type="match status" value="1"/>
</dbReference>
<dbReference type="GeneID" id="11469155"/>
<evidence type="ECO:0000259" key="2">
    <source>
        <dbReference type="SMART" id="SM01017"/>
    </source>
</evidence>
<dbReference type="OrthoDB" id="2333384at2759"/>
<dbReference type="InterPro" id="IPR011021">
    <property type="entry name" value="Arrestin-like_N"/>
</dbReference>
<dbReference type="InterPro" id="IPR014756">
    <property type="entry name" value="Ig_E-set"/>
</dbReference>
<dbReference type="Pfam" id="PF02752">
    <property type="entry name" value="Arrestin_C"/>
    <property type="match status" value="1"/>
</dbReference>
<dbReference type="SMART" id="SM01017">
    <property type="entry name" value="Arrestin_C"/>
    <property type="match status" value="1"/>
</dbReference>
<dbReference type="STRING" id="931890.G8JQP5"/>
<dbReference type="InterPro" id="IPR014752">
    <property type="entry name" value="Arrestin-like_C"/>
</dbReference>
<sequence length="650" mass="70685">MARTAVKAPALFDIRFSSCKNGVVILKGSSDEASSVLLSGKVVLSINEPIQIRHLNLGLYGALRVYLPASACCSTGTVAKPVSFYRKVFEHVWDDLCIQDGVHNNSSTNASAVPIGHKSKSSPNLPGLGKKFISSRSLMNISALNGGCRTLSEGNYEFPFSAILPFSMVESVEGLENASVTYNLVATLERGKFSCNFCCRKPIRVIRTLTPTSLGLTETIAVDNTWPGKVDYSISIPSKAVAIGSTIPLHILIVPLLKGLKLGDIRISILEYTSLTTPHGSITNDERLVMKMKLKDPLGHLSESDDDNEEHWYQDKWEISTTVLIPPSLSKCIQDCSIFENLKVRHKLKIVVALANPEGHVSELRASLPVQLFISPYIALGVKPSGPSCGSCLNDMHTENTDGPEELLFADLIPGLDMSDPHTSSNPVLLTPPNYGNHVYDRLWSNNLICMDSTTSALPSPLITSNSSHTKSIDRALFSRGLQDLEVERDALPGSSSNRSLTTRPKPVTINSSHGTSCLHNNANRVLESPTTVIPSVASHVSCDSAYDLIQPSDSSINSHWELDSMGEVPTYEKAVETDITGDELPPAYPDAEDRPITINLTKPGNLRLRESKFSSFGTTSNSSTAARQNLHRSASSSVIYHHPPPSWKF</sequence>
<keyword evidence="4" id="KW-1185">Reference proteome</keyword>
<reference evidence="4" key="1">
    <citation type="journal article" date="2012" name="G3 (Bethesda)">
        <title>Pichia sorbitophila, an interspecies yeast hybrid reveals early steps of genome resolution following polyploidization.</title>
        <authorList>
            <person name="Leh Louis V."/>
            <person name="Despons L."/>
            <person name="Friedrich A."/>
            <person name="Martin T."/>
            <person name="Durrens P."/>
            <person name="Casaregola S."/>
            <person name="Neuveglise C."/>
            <person name="Fairhead C."/>
            <person name="Marck C."/>
            <person name="Cruz J.A."/>
            <person name="Straub M.L."/>
            <person name="Kugler V."/>
            <person name="Sacerdot C."/>
            <person name="Uzunov Z."/>
            <person name="Thierry A."/>
            <person name="Weiss S."/>
            <person name="Bleykasten C."/>
            <person name="De Montigny J."/>
            <person name="Jacques N."/>
            <person name="Jung P."/>
            <person name="Lemaire M."/>
            <person name="Mallet S."/>
            <person name="Morel G."/>
            <person name="Richard G.F."/>
            <person name="Sarkar A."/>
            <person name="Savel G."/>
            <person name="Schacherer J."/>
            <person name="Seret M.L."/>
            <person name="Talla E."/>
            <person name="Samson G."/>
            <person name="Jubin C."/>
            <person name="Poulain J."/>
            <person name="Vacherie B."/>
            <person name="Barbe V."/>
            <person name="Pelletier E."/>
            <person name="Sherman D.J."/>
            <person name="Westhof E."/>
            <person name="Weissenbach J."/>
            <person name="Baret P.V."/>
            <person name="Wincker P."/>
            <person name="Gaillardin C."/>
            <person name="Dujon B."/>
            <person name="Souciet J.L."/>
        </authorList>
    </citation>
    <scope>NUCLEOTIDE SEQUENCE [LARGE SCALE GENOMIC DNA]</scope>
    <source>
        <strain evidence="4">CBS 270.75 / DBVPG 7215 / KCTC 17166 / NRRL Y-17582</strain>
    </source>
</reference>
<dbReference type="AlphaFoldDB" id="G8JQP5"/>
<dbReference type="InParanoid" id="G8JQP5"/>
<dbReference type="OMA" id="IAVDNTW"/>
<evidence type="ECO:0000313" key="3">
    <source>
        <dbReference type="EMBL" id="AET39029.1"/>
    </source>
</evidence>
<dbReference type="GO" id="GO:0070086">
    <property type="term" value="P:ubiquitin-dependent endocytosis"/>
    <property type="evidence" value="ECO:0007669"/>
    <property type="project" value="TreeGrafter"/>
</dbReference>
<dbReference type="FunCoup" id="G8JQP5">
    <property type="interactions" value="83"/>
</dbReference>
<dbReference type="GO" id="GO:0005886">
    <property type="term" value="C:plasma membrane"/>
    <property type="evidence" value="ECO:0007669"/>
    <property type="project" value="TreeGrafter"/>
</dbReference>
<dbReference type="GO" id="GO:0030674">
    <property type="term" value="F:protein-macromolecule adaptor activity"/>
    <property type="evidence" value="ECO:0007669"/>
    <property type="project" value="TreeGrafter"/>
</dbReference>
<dbReference type="PANTHER" id="PTHR11188">
    <property type="entry name" value="ARRESTIN DOMAIN CONTAINING PROTEIN"/>
    <property type="match status" value="1"/>
</dbReference>
<dbReference type="Pfam" id="PF00339">
    <property type="entry name" value="Arrestin_N"/>
    <property type="match status" value="1"/>
</dbReference>
<dbReference type="GO" id="GO:0005829">
    <property type="term" value="C:cytosol"/>
    <property type="evidence" value="ECO:0007669"/>
    <property type="project" value="TreeGrafter"/>
</dbReference>
<dbReference type="InterPro" id="IPR011022">
    <property type="entry name" value="Arrestin_C-like"/>
</dbReference>
<dbReference type="GO" id="GO:0031625">
    <property type="term" value="F:ubiquitin protein ligase binding"/>
    <property type="evidence" value="ECO:0007669"/>
    <property type="project" value="TreeGrafter"/>
</dbReference>
<dbReference type="KEGG" id="erc:Ecym_3558"/>